<reference evidence="1 2" key="1">
    <citation type="submission" date="2021-07" db="EMBL/GenBank/DDBJ databases">
        <title>Clostridium weizhouense sp. nov., an anaerobic bacterium isolated from activated sludge of Petroleum wastewater.</title>
        <authorList>
            <person name="Li Q."/>
        </authorList>
    </citation>
    <scope>NUCLEOTIDE SEQUENCE [LARGE SCALE GENOMIC DNA]</scope>
    <source>
        <strain evidence="1 2">YB-6</strain>
    </source>
</reference>
<keyword evidence="2" id="KW-1185">Reference proteome</keyword>
<dbReference type="RefSeq" id="WP_219777670.1">
    <property type="nucleotide sequence ID" value="NZ_JAHXPT010000001.1"/>
</dbReference>
<proteinExistence type="predicted"/>
<name>A0ABS7AIZ1_9CLOT</name>
<dbReference type="InterPro" id="IPR009711">
    <property type="entry name" value="UPF0473"/>
</dbReference>
<evidence type="ECO:0000313" key="2">
    <source>
        <dbReference type="Proteomes" id="UP001519921"/>
    </source>
</evidence>
<dbReference type="Proteomes" id="UP001519921">
    <property type="component" value="Unassembled WGS sequence"/>
</dbReference>
<protein>
    <submittedName>
        <fullName evidence="1">DUF1292 domain-containing protein</fullName>
    </submittedName>
</protein>
<accession>A0ABS7AIZ1</accession>
<evidence type="ECO:0000313" key="1">
    <source>
        <dbReference type="EMBL" id="MBW6408607.1"/>
    </source>
</evidence>
<dbReference type="Pfam" id="PF06949">
    <property type="entry name" value="DUF1292"/>
    <property type="match status" value="1"/>
</dbReference>
<gene>
    <name evidence="1" type="ORF">KYD98_00710</name>
</gene>
<dbReference type="EMBL" id="JAHXPT010000001">
    <property type="protein sequence ID" value="MBW6408607.1"/>
    <property type="molecule type" value="Genomic_DNA"/>
</dbReference>
<organism evidence="1 2">
    <name type="scientific">Clostridium weizhouense</name>
    <dbReference type="NCBI Taxonomy" id="2859781"/>
    <lineage>
        <taxon>Bacteria</taxon>
        <taxon>Bacillati</taxon>
        <taxon>Bacillota</taxon>
        <taxon>Clostridia</taxon>
        <taxon>Eubacteriales</taxon>
        <taxon>Clostridiaceae</taxon>
        <taxon>Clostridium</taxon>
    </lineage>
</organism>
<sequence length="123" mass="13570">MDKDLEKCGCGCEENNGCGCGDHGHDHEHGCGCGGHDHDHECGCGCGDEEAFVVDLEDDNGNIVSCPIIDAFEFEGKEYILAQNPEEDSVYLFRTEGEELVVPEEEEFDRVSTYYQEDLAGQE</sequence>
<comment type="caution">
    <text evidence="1">The sequence shown here is derived from an EMBL/GenBank/DDBJ whole genome shotgun (WGS) entry which is preliminary data.</text>
</comment>